<sequence>MWNSIFNYVFLKHGSFLELLVNY</sequence>
<reference evidence="1" key="1">
    <citation type="submission" date="2014-11" db="EMBL/GenBank/DDBJ databases">
        <authorList>
            <person name="Amaro Gonzalez C."/>
        </authorList>
    </citation>
    <scope>NUCLEOTIDE SEQUENCE</scope>
</reference>
<reference evidence="1" key="2">
    <citation type="journal article" date="2015" name="Fish Shellfish Immunol.">
        <title>Early steps in the European eel (Anguilla anguilla)-Vibrio vulnificus interaction in the gills: Role of the RtxA13 toxin.</title>
        <authorList>
            <person name="Callol A."/>
            <person name="Pajuelo D."/>
            <person name="Ebbesson L."/>
            <person name="Teles M."/>
            <person name="MacKenzie S."/>
            <person name="Amaro C."/>
        </authorList>
    </citation>
    <scope>NUCLEOTIDE SEQUENCE</scope>
</reference>
<dbReference type="AlphaFoldDB" id="A0A0E9THY4"/>
<accession>A0A0E9THY4</accession>
<name>A0A0E9THY4_ANGAN</name>
<protein>
    <submittedName>
        <fullName evidence="1">Uncharacterized protein</fullName>
    </submittedName>
</protein>
<evidence type="ECO:0000313" key="1">
    <source>
        <dbReference type="EMBL" id="JAH53216.1"/>
    </source>
</evidence>
<proteinExistence type="predicted"/>
<dbReference type="EMBL" id="GBXM01055361">
    <property type="protein sequence ID" value="JAH53216.1"/>
    <property type="molecule type" value="Transcribed_RNA"/>
</dbReference>
<organism evidence="1">
    <name type="scientific">Anguilla anguilla</name>
    <name type="common">European freshwater eel</name>
    <name type="synonym">Muraena anguilla</name>
    <dbReference type="NCBI Taxonomy" id="7936"/>
    <lineage>
        <taxon>Eukaryota</taxon>
        <taxon>Metazoa</taxon>
        <taxon>Chordata</taxon>
        <taxon>Craniata</taxon>
        <taxon>Vertebrata</taxon>
        <taxon>Euteleostomi</taxon>
        <taxon>Actinopterygii</taxon>
        <taxon>Neopterygii</taxon>
        <taxon>Teleostei</taxon>
        <taxon>Anguilliformes</taxon>
        <taxon>Anguillidae</taxon>
        <taxon>Anguilla</taxon>
    </lineage>
</organism>